<evidence type="ECO:0008006" key="4">
    <source>
        <dbReference type="Google" id="ProtNLM"/>
    </source>
</evidence>
<dbReference type="AlphaFoldDB" id="A0A5K7X5Y1"/>
<dbReference type="Proteomes" id="UP000326951">
    <property type="component" value="Chromosome"/>
</dbReference>
<evidence type="ECO:0000313" key="3">
    <source>
        <dbReference type="Proteomes" id="UP000326951"/>
    </source>
</evidence>
<organism evidence="2 3">
    <name type="scientific">Sporolactobacillus terrae</name>
    <dbReference type="NCBI Taxonomy" id="269673"/>
    <lineage>
        <taxon>Bacteria</taxon>
        <taxon>Bacillati</taxon>
        <taxon>Bacillota</taxon>
        <taxon>Bacilli</taxon>
        <taxon>Bacillales</taxon>
        <taxon>Sporolactobacillaceae</taxon>
        <taxon>Sporolactobacillus</taxon>
    </lineage>
</organism>
<reference evidence="2 3" key="1">
    <citation type="submission" date="2019-09" db="EMBL/GenBank/DDBJ databases">
        <title>Complete genome sequence of Sporolactobacillus terrae 70-3.</title>
        <authorList>
            <person name="Tanaka N."/>
            <person name="Shiwa Y."/>
            <person name="Fujita N."/>
            <person name="Tanasupawat S."/>
        </authorList>
    </citation>
    <scope>NUCLEOTIDE SEQUENCE [LARGE SCALE GENOMIC DNA]</scope>
    <source>
        <strain evidence="2 3">70-3</strain>
    </source>
</reference>
<feature type="region of interest" description="Disordered" evidence="1">
    <location>
        <begin position="56"/>
        <end position="77"/>
    </location>
</feature>
<evidence type="ECO:0000256" key="1">
    <source>
        <dbReference type="SAM" id="MobiDB-lite"/>
    </source>
</evidence>
<name>A0A5K7X5Y1_9BACL</name>
<sequence length="109" mass="11682">MKRIVIECLIVLSVLLFCVLYGAVTVRDAAQPTTAQPAQADAGFHEQNIVIPDSEKAAAQTETTGTRNNTGITLNENQTDASLSERVQRLFLLGISAVAETVQGVIHAF</sequence>
<dbReference type="RefSeq" id="WP_152080582.1">
    <property type="nucleotide sequence ID" value="NZ_AP021853.1"/>
</dbReference>
<gene>
    <name evidence="2" type="ORF">St703_19510</name>
</gene>
<proteinExistence type="predicted"/>
<protein>
    <recommendedName>
        <fullName evidence="4">DUF3679 domain-containing protein</fullName>
    </recommendedName>
</protein>
<evidence type="ECO:0000313" key="2">
    <source>
        <dbReference type="EMBL" id="BBN99246.1"/>
    </source>
</evidence>
<feature type="compositionally biased region" description="Polar residues" evidence="1">
    <location>
        <begin position="60"/>
        <end position="77"/>
    </location>
</feature>
<dbReference type="EMBL" id="AP021853">
    <property type="protein sequence ID" value="BBN99246.1"/>
    <property type="molecule type" value="Genomic_DNA"/>
</dbReference>
<accession>A0A5K7X5Y1</accession>